<organism evidence="5">
    <name type="scientific">Alexandrium andersonii</name>
    <dbReference type="NCBI Taxonomy" id="327968"/>
    <lineage>
        <taxon>Eukaryota</taxon>
        <taxon>Sar</taxon>
        <taxon>Alveolata</taxon>
        <taxon>Dinophyceae</taxon>
        <taxon>Gonyaulacales</taxon>
        <taxon>Pyrocystaceae</taxon>
        <taxon>Alexandrium</taxon>
    </lineage>
</organism>
<evidence type="ECO:0000256" key="1">
    <source>
        <dbReference type="ARBA" id="ARBA00022837"/>
    </source>
</evidence>
<feature type="signal peptide" evidence="3">
    <location>
        <begin position="1"/>
        <end position="24"/>
    </location>
</feature>
<evidence type="ECO:0000313" key="5">
    <source>
        <dbReference type="EMBL" id="CAD9374492.1"/>
    </source>
</evidence>
<dbReference type="InterPro" id="IPR018247">
    <property type="entry name" value="EF_Hand_1_Ca_BS"/>
</dbReference>
<dbReference type="SMART" id="SM00054">
    <property type="entry name" value="EFh"/>
    <property type="match status" value="2"/>
</dbReference>
<proteinExistence type="predicted"/>
<dbReference type="Gene3D" id="1.10.238.10">
    <property type="entry name" value="EF-hand"/>
    <property type="match status" value="2"/>
</dbReference>
<keyword evidence="3" id="KW-0732">Signal</keyword>
<feature type="chain" id="PRO_5030673689" description="EF-hand domain-containing protein" evidence="3">
    <location>
        <begin position="25"/>
        <end position="155"/>
    </location>
</feature>
<dbReference type="SUPFAM" id="SSF47473">
    <property type="entry name" value="EF-hand"/>
    <property type="match status" value="1"/>
</dbReference>
<accession>A0A7S2AQ86</accession>
<protein>
    <recommendedName>
        <fullName evidence="4">EF-hand domain-containing protein</fullName>
    </recommendedName>
</protein>
<dbReference type="GO" id="GO:0005509">
    <property type="term" value="F:calcium ion binding"/>
    <property type="evidence" value="ECO:0007669"/>
    <property type="project" value="InterPro"/>
</dbReference>
<dbReference type="Pfam" id="PF13202">
    <property type="entry name" value="EF-hand_5"/>
    <property type="match status" value="1"/>
</dbReference>
<reference evidence="5" key="1">
    <citation type="submission" date="2021-01" db="EMBL/GenBank/DDBJ databases">
        <authorList>
            <person name="Corre E."/>
            <person name="Pelletier E."/>
            <person name="Niang G."/>
            <person name="Scheremetjew M."/>
            <person name="Finn R."/>
            <person name="Kale V."/>
            <person name="Holt S."/>
            <person name="Cochrane G."/>
            <person name="Meng A."/>
            <person name="Brown T."/>
            <person name="Cohen L."/>
        </authorList>
    </citation>
    <scope>NUCLEOTIDE SEQUENCE</scope>
    <source>
        <strain evidence="5">CCMP2222</strain>
    </source>
</reference>
<evidence type="ECO:0000256" key="3">
    <source>
        <dbReference type="SAM" id="SignalP"/>
    </source>
</evidence>
<feature type="domain" description="EF-hand" evidence="4">
    <location>
        <begin position="112"/>
        <end position="147"/>
    </location>
</feature>
<dbReference type="AlphaFoldDB" id="A0A7S2AQ86"/>
<dbReference type="InterPro" id="IPR002048">
    <property type="entry name" value="EF_hand_dom"/>
</dbReference>
<evidence type="ECO:0000259" key="4">
    <source>
        <dbReference type="PROSITE" id="PS50222"/>
    </source>
</evidence>
<evidence type="ECO:0000256" key="2">
    <source>
        <dbReference type="SAM" id="MobiDB-lite"/>
    </source>
</evidence>
<name>A0A7S2AQ86_9DINO</name>
<dbReference type="CDD" id="cd00051">
    <property type="entry name" value="EFh"/>
    <property type="match status" value="1"/>
</dbReference>
<dbReference type="PROSITE" id="PS00018">
    <property type="entry name" value="EF_HAND_1"/>
    <property type="match status" value="1"/>
</dbReference>
<sequence length="155" mass="16859">MWRPANIRAVLCVLLAALHGGCAAAAADRSLLPASVGQLALVAALVGNSRAEDEPEDDAGEPDEGEDGEDMEPPEEGEDSDPEQIMEDLDENKDGFLTFEEFMQPGTDATEEDKESLKRIMAKVDADGDGKISKEEIPALMMEFDKEYEAEKKEL</sequence>
<feature type="region of interest" description="Disordered" evidence="2">
    <location>
        <begin position="47"/>
        <end position="96"/>
    </location>
</feature>
<dbReference type="InterPro" id="IPR011992">
    <property type="entry name" value="EF-hand-dom_pair"/>
</dbReference>
<dbReference type="EMBL" id="HBGQ01011839">
    <property type="protein sequence ID" value="CAD9374492.1"/>
    <property type="molecule type" value="Transcribed_RNA"/>
</dbReference>
<feature type="domain" description="EF-hand" evidence="4">
    <location>
        <begin position="77"/>
        <end position="104"/>
    </location>
</feature>
<gene>
    <name evidence="5" type="ORF">AAND1436_LOCUS5790</name>
</gene>
<dbReference type="PROSITE" id="PS50222">
    <property type="entry name" value="EF_HAND_2"/>
    <property type="match status" value="2"/>
</dbReference>
<keyword evidence="1" id="KW-0106">Calcium</keyword>
<feature type="compositionally biased region" description="Acidic residues" evidence="2">
    <location>
        <begin position="53"/>
        <end position="91"/>
    </location>
</feature>
<dbReference type="Pfam" id="PF00036">
    <property type="entry name" value="EF-hand_1"/>
    <property type="match status" value="1"/>
</dbReference>